<keyword evidence="6" id="KW-0862">Zinc</keyword>
<evidence type="ECO:0000256" key="7">
    <source>
        <dbReference type="ARBA" id="ARBA00023049"/>
    </source>
</evidence>
<accession>A0A6J6ZTX6</accession>
<organism evidence="12">
    <name type="scientific">freshwater metagenome</name>
    <dbReference type="NCBI Taxonomy" id="449393"/>
    <lineage>
        <taxon>unclassified sequences</taxon>
        <taxon>metagenomes</taxon>
        <taxon>ecological metagenomes</taxon>
    </lineage>
</organism>
<evidence type="ECO:0000259" key="10">
    <source>
        <dbReference type="Pfam" id="PF17900"/>
    </source>
</evidence>
<evidence type="ECO:0000256" key="8">
    <source>
        <dbReference type="SAM" id="MobiDB-lite"/>
    </source>
</evidence>
<dbReference type="InterPro" id="IPR001930">
    <property type="entry name" value="Peptidase_M1"/>
</dbReference>
<feature type="domain" description="Peptidase M1 membrane alanine aminopeptidase" evidence="9">
    <location>
        <begin position="321"/>
        <end position="492"/>
    </location>
</feature>
<dbReference type="EMBL" id="CAEZYR010000125">
    <property type="protein sequence ID" value="CAB4764189.1"/>
    <property type="molecule type" value="Genomic_DNA"/>
</dbReference>
<dbReference type="PROSITE" id="PS51257">
    <property type="entry name" value="PROKAR_LIPOPROTEIN"/>
    <property type="match status" value="1"/>
</dbReference>
<dbReference type="PANTHER" id="PTHR11533">
    <property type="entry name" value="PROTEASE M1 ZINC METALLOPROTEASE"/>
    <property type="match status" value="1"/>
</dbReference>
<dbReference type="InterPro" id="IPR045357">
    <property type="entry name" value="Aminopeptidase_N-like_N"/>
</dbReference>
<keyword evidence="3" id="KW-0645">Protease</keyword>
<keyword evidence="7" id="KW-0482">Metalloprotease</keyword>
<evidence type="ECO:0000256" key="6">
    <source>
        <dbReference type="ARBA" id="ARBA00022833"/>
    </source>
</evidence>
<comment type="similarity">
    <text evidence="2">Belongs to the peptidase M1 family.</text>
</comment>
<dbReference type="InterPro" id="IPR042097">
    <property type="entry name" value="Aminopeptidase_N-like_N_sf"/>
</dbReference>
<evidence type="ECO:0000313" key="11">
    <source>
        <dbReference type="EMBL" id="CAB4764189.1"/>
    </source>
</evidence>
<dbReference type="CDD" id="cd09603">
    <property type="entry name" value="M1_APN_like"/>
    <property type="match status" value="1"/>
</dbReference>
<dbReference type="GO" id="GO:0008237">
    <property type="term" value="F:metallopeptidase activity"/>
    <property type="evidence" value="ECO:0007669"/>
    <property type="project" value="UniProtKB-KW"/>
</dbReference>
<dbReference type="PRINTS" id="PR00756">
    <property type="entry name" value="ALADIPTASE"/>
</dbReference>
<sequence length="503" mass="53201">MIRAGRAALGALALAVLGAACSATPSAERAPGAPTSTRVAAAAAAERSATTVAPTTTSPAPSTITSTLRGPADPAGAGDAYFPLLGNGGFDVAHYDVAIIANPPATTDIVVRATITAVATATLATFDLDLTGMTITSVAVDGGAATFTRYGAEVVIVPALTISFGATFVTIIEYSGTPARLVDAEQTVIGWQRVGTTSFVVSEPNGAHNWLASSDHPSDKAAFTFRIEVPSAVTAAANGHLMSAVEANGRTTYVWDAPEPMATYLAIVAIGAFTIVDEATHGNVHIRHVFPTPLASQLTSVFARTGEMLDVLTSLFGPYPFADYGALVIDARLGYALETQTLALFDRQIALSSSTDIFQVHELAHQWFGNSVTARLWRDIWLNEGFATYAESLWHERTDASFDIDASMRSLARRTFAPIRDPGPDAMFTRSVYDRGALALHALRIDVGDETFFAIVRSWVAERARSNGSTEELIALASRLAGRDIGPLVERWLSADPMPALTR</sequence>
<name>A0A6J6ZTX6_9ZZZZ</name>
<evidence type="ECO:0000256" key="2">
    <source>
        <dbReference type="ARBA" id="ARBA00010136"/>
    </source>
</evidence>
<dbReference type="InterPro" id="IPR050344">
    <property type="entry name" value="Peptidase_M1_aminopeptidases"/>
</dbReference>
<dbReference type="Pfam" id="PF17900">
    <property type="entry name" value="Peptidase_M1_N"/>
    <property type="match status" value="1"/>
</dbReference>
<feature type="region of interest" description="Disordered" evidence="8">
    <location>
        <begin position="47"/>
        <end position="70"/>
    </location>
</feature>
<dbReference type="GO" id="GO:0008270">
    <property type="term" value="F:zinc ion binding"/>
    <property type="evidence" value="ECO:0007669"/>
    <property type="project" value="InterPro"/>
</dbReference>
<dbReference type="SUPFAM" id="SSF55486">
    <property type="entry name" value="Metalloproteases ('zincins'), catalytic domain"/>
    <property type="match status" value="1"/>
</dbReference>
<comment type="cofactor">
    <cofactor evidence="1">
        <name>Zn(2+)</name>
        <dbReference type="ChEBI" id="CHEBI:29105"/>
    </cofactor>
</comment>
<dbReference type="Pfam" id="PF01433">
    <property type="entry name" value="Peptidase_M1"/>
    <property type="match status" value="1"/>
</dbReference>
<dbReference type="GO" id="GO:0006508">
    <property type="term" value="P:proteolysis"/>
    <property type="evidence" value="ECO:0007669"/>
    <property type="project" value="UniProtKB-KW"/>
</dbReference>
<feature type="domain" description="Aminopeptidase N-like N-terminal" evidence="10">
    <location>
        <begin position="202"/>
        <end position="265"/>
    </location>
</feature>
<dbReference type="Gene3D" id="1.10.390.10">
    <property type="entry name" value="Neutral Protease Domain 2"/>
    <property type="match status" value="1"/>
</dbReference>
<evidence type="ECO:0000256" key="3">
    <source>
        <dbReference type="ARBA" id="ARBA00022670"/>
    </source>
</evidence>
<proteinExistence type="inferred from homology"/>
<dbReference type="InterPro" id="IPR027268">
    <property type="entry name" value="Peptidase_M4/M1_CTD_sf"/>
</dbReference>
<protein>
    <submittedName>
        <fullName evidence="12">Unannotated protein</fullName>
    </submittedName>
</protein>
<evidence type="ECO:0000256" key="1">
    <source>
        <dbReference type="ARBA" id="ARBA00001947"/>
    </source>
</evidence>
<dbReference type="SUPFAM" id="SSF63737">
    <property type="entry name" value="Leukotriene A4 hydrolase N-terminal domain"/>
    <property type="match status" value="1"/>
</dbReference>
<gene>
    <name evidence="11" type="ORF">UFOPK2754_02624</name>
    <name evidence="12" type="ORF">UFOPK3139_00880</name>
</gene>
<evidence type="ECO:0000256" key="4">
    <source>
        <dbReference type="ARBA" id="ARBA00022723"/>
    </source>
</evidence>
<keyword evidence="4" id="KW-0479">Metal-binding</keyword>
<dbReference type="Gene3D" id="2.60.40.1730">
    <property type="entry name" value="tricorn interacting facor f3 domain"/>
    <property type="match status" value="1"/>
</dbReference>
<keyword evidence="5" id="KW-0378">Hydrolase</keyword>
<reference evidence="12" key="1">
    <citation type="submission" date="2020-05" db="EMBL/GenBank/DDBJ databases">
        <authorList>
            <person name="Chiriac C."/>
            <person name="Salcher M."/>
            <person name="Ghai R."/>
            <person name="Kavagutti S V."/>
        </authorList>
    </citation>
    <scope>NUCLEOTIDE SEQUENCE</scope>
</reference>
<dbReference type="EMBL" id="CAFABA010000026">
    <property type="protein sequence ID" value="CAB4823885.1"/>
    <property type="molecule type" value="Genomic_DNA"/>
</dbReference>
<dbReference type="AlphaFoldDB" id="A0A6J6ZTX6"/>
<dbReference type="InterPro" id="IPR014782">
    <property type="entry name" value="Peptidase_M1_dom"/>
</dbReference>
<evidence type="ECO:0000313" key="12">
    <source>
        <dbReference type="EMBL" id="CAB4823885.1"/>
    </source>
</evidence>
<evidence type="ECO:0000259" key="9">
    <source>
        <dbReference type="Pfam" id="PF01433"/>
    </source>
</evidence>
<evidence type="ECO:0000256" key="5">
    <source>
        <dbReference type="ARBA" id="ARBA00022801"/>
    </source>
</evidence>